<dbReference type="STRING" id="1302690.BUE76_02520"/>
<evidence type="ECO:0000259" key="1">
    <source>
        <dbReference type="Pfam" id="PF00535"/>
    </source>
</evidence>
<dbReference type="AlphaFoldDB" id="A0A1M5GTS3"/>
<evidence type="ECO:0000313" key="3">
    <source>
        <dbReference type="Proteomes" id="UP000184368"/>
    </source>
</evidence>
<keyword evidence="3" id="KW-1185">Reference proteome</keyword>
<proteinExistence type="predicted"/>
<dbReference type="OrthoDB" id="9802649at2"/>
<dbReference type="RefSeq" id="WP_073046593.1">
    <property type="nucleotide sequence ID" value="NZ_FQUO01000017.1"/>
</dbReference>
<protein>
    <submittedName>
        <fullName evidence="2">Glycosyltransferase involved in cell wall bisynthesis</fullName>
    </submittedName>
</protein>
<dbReference type="Proteomes" id="UP000184368">
    <property type="component" value="Unassembled WGS sequence"/>
</dbReference>
<dbReference type="InterPro" id="IPR001173">
    <property type="entry name" value="Glyco_trans_2-like"/>
</dbReference>
<dbReference type="EMBL" id="FQUO01000017">
    <property type="protein sequence ID" value="SHG07068.1"/>
    <property type="molecule type" value="Genomic_DNA"/>
</dbReference>
<evidence type="ECO:0000313" key="2">
    <source>
        <dbReference type="EMBL" id="SHG07068.1"/>
    </source>
</evidence>
<dbReference type="GO" id="GO:0016758">
    <property type="term" value="F:hexosyltransferase activity"/>
    <property type="evidence" value="ECO:0007669"/>
    <property type="project" value="UniProtKB-ARBA"/>
</dbReference>
<dbReference type="Pfam" id="PF00535">
    <property type="entry name" value="Glycos_transf_2"/>
    <property type="match status" value="1"/>
</dbReference>
<feature type="domain" description="Glycosyltransferase 2-like" evidence="1">
    <location>
        <begin position="10"/>
        <end position="146"/>
    </location>
</feature>
<name>A0A1M5GTS3_9BACT</name>
<reference evidence="2 3" key="1">
    <citation type="submission" date="2016-11" db="EMBL/GenBank/DDBJ databases">
        <authorList>
            <person name="Jaros S."/>
            <person name="Januszkiewicz K."/>
            <person name="Wedrychowicz H."/>
        </authorList>
    </citation>
    <scope>NUCLEOTIDE SEQUENCE [LARGE SCALE GENOMIC DNA]</scope>
    <source>
        <strain evidence="2 3">DSM 26897</strain>
    </source>
</reference>
<accession>A0A1M5GTS3</accession>
<dbReference type="InterPro" id="IPR029044">
    <property type="entry name" value="Nucleotide-diphossugar_trans"/>
</dbReference>
<organism evidence="2 3">
    <name type="scientific">Cnuella takakiae</name>
    <dbReference type="NCBI Taxonomy" id="1302690"/>
    <lineage>
        <taxon>Bacteria</taxon>
        <taxon>Pseudomonadati</taxon>
        <taxon>Bacteroidota</taxon>
        <taxon>Chitinophagia</taxon>
        <taxon>Chitinophagales</taxon>
        <taxon>Chitinophagaceae</taxon>
        <taxon>Cnuella</taxon>
    </lineage>
</organism>
<dbReference type="SUPFAM" id="SSF53448">
    <property type="entry name" value="Nucleotide-diphospho-sugar transferases"/>
    <property type="match status" value="1"/>
</dbReference>
<dbReference type="PANTHER" id="PTHR22916">
    <property type="entry name" value="GLYCOSYLTRANSFERASE"/>
    <property type="match status" value="1"/>
</dbReference>
<dbReference type="Gene3D" id="3.90.550.10">
    <property type="entry name" value="Spore Coat Polysaccharide Biosynthesis Protein SpsA, Chain A"/>
    <property type="match status" value="1"/>
</dbReference>
<gene>
    <name evidence="2" type="ORF">SAMN05444008_11753</name>
</gene>
<sequence length="307" mass="35517">MPVSTHLQVSVVMCTYNGATYLAEQLLSILRQSWPIYELVVVDDASTDATFSILEAFAQQHACIRLFRNQQQLGYNKNFERALTLATGEVLAIADQDDIWHPQKIERMLQAWPEGSPLIYCDSIRFWGEVPKKPRPGHLMNRVWGTDPRPLAIYNTVCGHALILRRSLLSLALPFDKDIYYDWWLALVATCNGGVTYFPEILVYQRQHQHNASLPLNVTKAAAYARDRKMILHNLSRFVDTPNIKEEDRKFFERLRQLWQQSMEGKSGPALLAFLLRYRSHIYASKKRKLAIFSQLKRSLRYAFVKG</sequence>
<dbReference type="PANTHER" id="PTHR22916:SF3">
    <property type="entry name" value="UDP-GLCNAC:BETAGAL BETA-1,3-N-ACETYLGLUCOSAMINYLTRANSFERASE-LIKE PROTEIN 1"/>
    <property type="match status" value="1"/>
</dbReference>
<keyword evidence="2" id="KW-0808">Transferase</keyword>